<feature type="domain" description="DUF305" evidence="3">
    <location>
        <begin position="38"/>
        <end position="130"/>
    </location>
</feature>
<organism evidence="4 5">
    <name type="scientific">Polaromonas vacuolata</name>
    <dbReference type="NCBI Taxonomy" id="37448"/>
    <lineage>
        <taxon>Bacteria</taxon>
        <taxon>Pseudomonadati</taxon>
        <taxon>Pseudomonadota</taxon>
        <taxon>Betaproteobacteria</taxon>
        <taxon>Burkholderiales</taxon>
        <taxon>Comamonadaceae</taxon>
        <taxon>Polaromonas</taxon>
    </lineage>
</organism>
<dbReference type="RefSeq" id="WP_238342647.1">
    <property type="nucleotide sequence ID" value="NZ_CP051461.1"/>
</dbReference>
<protein>
    <recommendedName>
        <fullName evidence="3">DUF305 domain-containing protein</fullName>
    </recommendedName>
</protein>
<evidence type="ECO:0000256" key="2">
    <source>
        <dbReference type="SAM" id="SignalP"/>
    </source>
</evidence>
<gene>
    <name evidence="4" type="ORF">HC248_03007</name>
</gene>
<evidence type="ECO:0000256" key="1">
    <source>
        <dbReference type="SAM" id="MobiDB-lite"/>
    </source>
</evidence>
<name>A0A6H2HD40_9BURK</name>
<dbReference type="AlphaFoldDB" id="A0A6H2HD40"/>
<dbReference type="EMBL" id="CP051461">
    <property type="protein sequence ID" value="QJC57677.1"/>
    <property type="molecule type" value="Genomic_DNA"/>
</dbReference>
<keyword evidence="2" id="KW-0732">Signal</keyword>
<feature type="compositionally biased region" description="Low complexity" evidence="1">
    <location>
        <begin position="24"/>
        <end position="41"/>
    </location>
</feature>
<feature type="chain" id="PRO_5026255256" description="DUF305 domain-containing protein" evidence="2">
    <location>
        <begin position="26"/>
        <end position="139"/>
    </location>
</feature>
<evidence type="ECO:0000313" key="4">
    <source>
        <dbReference type="EMBL" id="QJC57677.1"/>
    </source>
</evidence>
<dbReference type="PANTHER" id="PTHR36933">
    <property type="entry name" value="SLL0788 PROTEIN"/>
    <property type="match status" value="1"/>
</dbReference>
<keyword evidence="5" id="KW-1185">Reference proteome</keyword>
<dbReference type="InterPro" id="IPR012347">
    <property type="entry name" value="Ferritin-like"/>
</dbReference>
<evidence type="ECO:0000313" key="5">
    <source>
        <dbReference type="Proteomes" id="UP000502041"/>
    </source>
</evidence>
<reference evidence="4 5" key="1">
    <citation type="submission" date="2020-04" db="EMBL/GenBank/DDBJ databases">
        <title>Complete genome of a Psychrophilic, Marine, Gas Vacuolate Bacterium Polaromonas vacuolata KCTC 22033T.</title>
        <authorList>
            <person name="Hwang K."/>
            <person name="Kim K.M."/>
        </authorList>
    </citation>
    <scope>NUCLEOTIDE SEQUENCE [LARGE SCALE GENOMIC DNA]</scope>
    <source>
        <strain evidence="4 5">KCTC 22033</strain>
    </source>
</reference>
<feature type="region of interest" description="Disordered" evidence="1">
    <location>
        <begin position="24"/>
        <end position="46"/>
    </location>
</feature>
<dbReference type="Gene3D" id="1.20.1260.10">
    <property type="match status" value="1"/>
</dbReference>
<feature type="signal peptide" evidence="2">
    <location>
        <begin position="1"/>
        <end position="25"/>
    </location>
</feature>
<proteinExistence type="predicted"/>
<dbReference type="Proteomes" id="UP000502041">
    <property type="component" value="Chromosome"/>
</dbReference>
<dbReference type="KEGG" id="pvac:HC248_03007"/>
<evidence type="ECO:0000259" key="3">
    <source>
        <dbReference type="Pfam" id="PF03713"/>
    </source>
</evidence>
<accession>A0A6H2HD40</accession>
<dbReference type="PANTHER" id="PTHR36933:SF1">
    <property type="entry name" value="SLL0788 PROTEIN"/>
    <property type="match status" value="1"/>
</dbReference>
<sequence>MTSNLNIKKLAAAALIGLAITAAQAQTSPATTSTPASAPQTMQGMKHGDMAGMDKSGMKNMMKDMNDKMAAMPMSGNLDIDFARMMKIHHQGAIDMSIPEAKDGKSPAMRKLARDIIDAQKNEIAILDKFLAKSAPQNK</sequence>
<dbReference type="Pfam" id="PF03713">
    <property type="entry name" value="DUF305"/>
    <property type="match status" value="1"/>
</dbReference>
<dbReference type="InterPro" id="IPR005183">
    <property type="entry name" value="DUF305_CopM-like"/>
</dbReference>